<name>A0A8H3M4U6_9GLOM</name>
<evidence type="ECO:0000313" key="3">
    <source>
        <dbReference type="Proteomes" id="UP000615446"/>
    </source>
</evidence>
<feature type="region of interest" description="Disordered" evidence="1">
    <location>
        <begin position="109"/>
        <end position="128"/>
    </location>
</feature>
<accession>A0A8H3M4U6</accession>
<dbReference type="EMBL" id="BLAL01000261">
    <property type="protein sequence ID" value="GES97770.1"/>
    <property type="molecule type" value="Genomic_DNA"/>
</dbReference>
<comment type="caution">
    <text evidence="2">The sequence shown here is derived from an EMBL/GenBank/DDBJ whole genome shotgun (WGS) entry which is preliminary data.</text>
</comment>
<dbReference type="OrthoDB" id="6247875at2759"/>
<proteinExistence type="predicted"/>
<dbReference type="InterPro" id="IPR036910">
    <property type="entry name" value="HMG_box_dom_sf"/>
</dbReference>
<reference evidence="2" key="1">
    <citation type="submission" date="2019-10" db="EMBL/GenBank/DDBJ databases">
        <title>Conservation and host-specific expression of non-tandemly repeated heterogenous ribosome RNA gene in arbuscular mycorrhizal fungi.</title>
        <authorList>
            <person name="Maeda T."/>
            <person name="Kobayashi Y."/>
            <person name="Nakagawa T."/>
            <person name="Ezawa T."/>
            <person name="Yamaguchi K."/>
            <person name="Bino T."/>
            <person name="Nishimoto Y."/>
            <person name="Shigenobu S."/>
            <person name="Kawaguchi M."/>
        </authorList>
    </citation>
    <scope>NUCLEOTIDE SEQUENCE</scope>
    <source>
        <strain evidence="2">HR1</strain>
    </source>
</reference>
<dbReference type="SUPFAM" id="SSF47095">
    <property type="entry name" value="HMG-box"/>
    <property type="match status" value="1"/>
</dbReference>
<dbReference type="Proteomes" id="UP000615446">
    <property type="component" value="Unassembled WGS sequence"/>
</dbReference>
<evidence type="ECO:0000256" key="1">
    <source>
        <dbReference type="SAM" id="MobiDB-lite"/>
    </source>
</evidence>
<sequence length="201" mass="24517">MENKDINIIRKIFYDLEKYRPNFPPDINMKEYVFKNVNNKDLGKIGAYMLYRIYLRNHLMAYEVKFSMQKYYHFLASILWMNEPHFVRKHYMDLTKRINKLLNDEHIQNSINQKRKQPPDCEDNERMSPKKIKDMNDRNSFIFFRGELDKYLSQLGYSLTMQENLDLASTLWSKQSENVKNMYKEKSQQDNYSMSYNMSYD</sequence>
<dbReference type="AlphaFoldDB" id="A0A8H3M4U6"/>
<evidence type="ECO:0000313" key="2">
    <source>
        <dbReference type="EMBL" id="GES97770.1"/>
    </source>
</evidence>
<organism evidence="2 3">
    <name type="scientific">Rhizophagus clarus</name>
    <dbReference type="NCBI Taxonomy" id="94130"/>
    <lineage>
        <taxon>Eukaryota</taxon>
        <taxon>Fungi</taxon>
        <taxon>Fungi incertae sedis</taxon>
        <taxon>Mucoromycota</taxon>
        <taxon>Glomeromycotina</taxon>
        <taxon>Glomeromycetes</taxon>
        <taxon>Glomerales</taxon>
        <taxon>Glomeraceae</taxon>
        <taxon>Rhizophagus</taxon>
    </lineage>
</organism>
<protein>
    <recommendedName>
        <fullName evidence="4">MATA-HMG</fullName>
    </recommendedName>
</protein>
<evidence type="ECO:0008006" key="4">
    <source>
        <dbReference type="Google" id="ProtNLM"/>
    </source>
</evidence>
<gene>
    <name evidence="2" type="ORF">RCL2_002434600</name>
</gene>